<evidence type="ECO:0000256" key="1">
    <source>
        <dbReference type="SAM" id="MobiDB-lite"/>
    </source>
</evidence>
<sequence>MDELLEVRWRTADLQDMGKLLDFHYRDPDLASLRRQLPSLAYVRTKAAMPPSRNQKKKDKKNETATGPSRTIAHADIFQTLNYMFQRAFQMEWQACDTSRP</sequence>
<accession>A0AAF0E986</accession>
<name>A0AAF0E986_9BASI</name>
<gene>
    <name evidence="2" type="ORF">MEQU1_000754</name>
</gene>
<organism evidence="2 3">
    <name type="scientific">Malassezia equina</name>
    <dbReference type="NCBI Taxonomy" id="1381935"/>
    <lineage>
        <taxon>Eukaryota</taxon>
        <taxon>Fungi</taxon>
        <taxon>Dikarya</taxon>
        <taxon>Basidiomycota</taxon>
        <taxon>Ustilaginomycotina</taxon>
        <taxon>Malasseziomycetes</taxon>
        <taxon>Malasseziales</taxon>
        <taxon>Malasseziaceae</taxon>
        <taxon>Malassezia</taxon>
    </lineage>
</organism>
<dbReference type="EMBL" id="CP119901">
    <property type="protein sequence ID" value="WFD22092.1"/>
    <property type="molecule type" value="Genomic_DNA"/>
</dbReference>
<keyword evidence="3" id="KW-1185">Reference proteome</keyword>
<evidence type="ECO:0000313" key="3">
    <source>
        <dbReference type="Proteomes" id="UP001214415"/>
    </source>
</evidence>
<proteinExistence type="predicted"/>
<reference evidence="2" key="1">
    <citation type="submission" date="2023-03" db="EMBL/GenBank/DDBJ databases">
        <title>Mating type loci evolution in Malassezia.</title>
        <authorList>
            <person name="Coelho M.A."/>
        </authorList>
    </citation>
    <scope>NUCLEOTIDE SEQUENCE</scope>
    <source>
        <strain evidence="2">CBS 12830</strain>
    </source>
</reference>
<evidence type="ECO:0000313" key="2">
    <source>
        <dbReference type="EMBL" id="WFD22092.1"/>
    </source>
</evidence>
<dbReference type="AlphaFoldDB" id="A0AAF0E986"/>
<feature type="region of interest" description="Disordered" evidence="1">
    <location>
        <begin position="46"/>
        <end position="70"/>
    </location>
</feature>
<protein>
    <submittedName>
        <fullName evidence="2">Uncharacterized protein</fullName>
    </submittedName>
</protein>
<dbReference type="Proteomes" id="UP001214415">
    <property type="component" value="Chromosome 2"/>
</dbReference>